<protein>
    <recommendedName>
        <fullName evidence="1">BTB domain-containing protein</fullName>
    </recommendedName>
</protein>
<proteinExistence type="predicted"/>
<dbReference type="InterPro" id="IPR000210">
    <property type="entry name" value="BTB/POZ_dom"/>
</dbReference>
<comment type="caution">
    <text evidence="2">The sequence shown here is derived from an EMBL/GenBank/DDBJ whole genome shotgun (WGS) entry which is preliminary data.</text>
</comment>
<dbReference type="EMBL" id="WIPF01000015">
    <property type="protein sequence ID" value="KAF3228537.1"/>
    <property type="molecule type" value="Genomic_DNA"/>
</dbReference>
<dbReference type="InterPro" id="IPR011333">
    <property type="entry name" value="SKP1/BTB/POZ_sf"/>
</dbReference>
<dbReference type="CDD" id="cd18186">
    <property type="entry name" value="BTB_POZ_ZBTB_KLHL-like"/>
    <property type="match status" value="1"/>
</dbReference>
<sequence>MPVTTRSQKRKADGSIGDAPKKLYQGSILKPLELDKSESEDIIILIGPQKSCFKVSKTVLFNTSNFFKAALKANAFKEGKNSVIQLPEIELTVFKMIIKLISKQATYEKLALTESPEIVSIFKSADYLLIDGLKLEIIMDIAYRVATYLQDRYLEKAMTSYKSQVGPQATSQFIQKPPSK</sequence>
<evidence type="ECO:0000313" key="4">
    <source>
        <dbReference type="Proteomes" id="UP000472727"/>
    </source>
</evidence>
<feature type="domain" description="BTB" evidence="1">
    <location>
        <begin position="40"/>
        <end position="101"/>
    </location>
</feature>
<evidence type="ECO:0000313" key="3">
    <source>
        <dbReference type="EMBL" id="KAF3228537.1"/>
    </source>
</evidence>
<dbReference type="Proteomes" id="UP000483672">
    <property type="component" value="Unassembled WGS sequence"/>
</dbReference>
<evidence type="ECO:0000259" key="1">
    <source>
        <dbReference type="PROSITE" id="PS50097"/>
    </source>
</evidence>
<dbReference type="Pfam" id="PF00651">
    <property type="entry name" value="BTB"/>
    <property type="match status" value="1"/>
</dbReference>
<organism evidence="2 4">
    <name type="scientific">Orbilia oligospora</name>
    <name type="common">Nematode-trapping fungus</name>
    <name type="synonym">Arthrobotrys oligospora</name>
    <dbReference type="NCBI Taxonomy" id="2813651"/>
    <lineage>
        <taxon>Eukaryota</taxon>
        <taxon>Fungi</taxon>
        <taxon>Dikarya</taxon>
        <taxon>Ascomycota</taxon>
        <taxon>Pezizomycotina</taxon>
        <taxon>Orbiliomycetes</taxon>
        <taxon>Orbiliales</taxon>
        <taxon>Orbiliaceae</taxon>
        <taxon>Orbilia</taxon>
    </lineage>
</organism>
<dbReference type="EMBL" id="WIWS01000004">
    <property type="protein sequence ID" value="KAF3228386.1"/>
    <property type="molecule type" value="Genomic_DNA"/>
</dbReference>
<dbReference type="AlphaFoldDB" id="A0A6G1MC22"/>
<dbReference type="PROSITE" id="PS50097">
    <property type="entry name" value="BTB"/>
    <property type="match status" value="1"/>
</dbReference>
<dbReference type="Proteomes" id="UP000472727">
    <property type="component" value="Unassembled WGS sequence"/>
</dbReference>
<evidence type="ECO:0000313" key="5">
    <source>
        <dbReference type="Proteomes" id="UP000483672"/>
    </source>
</evidence>
<evidence type="ECO:0000313" key="2">
    <source>
        <dbReference type="EMBL" id="KAF3228386.1"/>
    </source>
</evidence>
<dbReference type="SUPFAM" id="SSF54695">
    <property type="entry name" value="POZ domain"/>
    <property type="match status" value="1"/>
</dbReference>
<reference evidence="4 5" key="1">
    <citation type="submission" date="2019-06" db="EMBL/GenBank/DDBJ databases">
        <authorList>
            <person name="Palmer J.M."/>
        </authorList>
    </citation>
    <scope>NUCLEOTIDE SEQUENCE [LARGE SCALE GENOMIC DNA]</scope>
    <source>
        <strain evidence="2 4">TWF106</strain>
        <strain evidence="3 5">TWF191</strain>
    </source>
</reference>
<name>A0A6G1MC22_ORBOL</name>
<dbReference type="Gene3D" id="3.30.710.10">
    <property type="entry name" value="Potassium Channel Kv1.1, Chain A"/>
    <property type="match status" value="1"/>
</dbReference>
<accession>A0A6G1MC22</accession>
<gene>
    <name evidence="2" type="ORF">TWF106_007418</name>
    <name evidence="3" type="ORF">TWF191_002393</name>
</gene>